<dbReference type="RefSeq" id="WP_165609975.1">
    <property type="nucleotide sequence ID" value="NZ_FOTQ01000001.1"/>
</dbReference>
<dbReference type="Proteomes" id="UP000199144">
    <property type="component" value="Unassembled WGS sequence"/>
</dbReference>
<keyword evidence="2" id="KW-1185">Reference proteome</keyword>
<reference evidence="1 2" key="1">
    <citation type="submission" date="2016-10" db="EMBL/GenBank/DDBJ databases">
        <authorList>
            <person name="de Groot N.N."/>
        </authorList>
    </citation>
    <scope>NUCLEOTIDE SEQUENCE [LARGE SCALE GENOMIC DNA]</scope>
    <source>
        <strain evidence="1 2">DSM 15283</strain>
    </source>
</reference>
<dbReference type="InterPro" id="IPR029465">
    <property type="entry name" value="ATPgrasp_TupA"/>
</dbReference>
<dbReference type="EMBL" id="FOTQ01000001">
    <property type="protein sequence ID" value="SFL39817.1"/>
    <property type="molecule type" value="Genomic_DNA"/>
</dbReference>
<sequence>MSRWNALKYFFLRKISAIEGRIDKARGYKRLKAEYAGTFGADPDLRDPKGFSEKVQWRKVHDRNPLFPVFTDRVKCRAYFEERLGKARAEALTTRLLWHGRNPEDIPFDTFGDGAILKGNHGSGWSRIILPGEDYDRDEIRRQCTRWVGRTYGQEVHEWGYWGAERGIVAEELIRTEEGAHISDLKCFVFDGKLRFMYLMQYGSNKCGLFDADWNRIAATFRIRTTKPFGVLGDMPAPPYLDDLIEVAEKLGEGVDMLRIDFLVTKSRFWLCEITVYPTSGIGNFDPPEFERAAGDMWTLPKVG</sequence>
<evidence type="ECO:0000313" key="1">
    <source>
        <dbReference type="EMBL" id="SFL39817.1"/>
    </source>
</evidence>
<name>A0A1I4HDU1_9RHOB</name>
<gene>
    <name evidence="1" type="ORF">SAMN04488042_10142</name>
</gene>
<protein>
    <submittedName>
        <fullName evidence="1">TupA-like ATPgrasp</fullName>
    </submittedName>
</protein>
<dbReference type="Pfam" id="PF14305">
    <property type="entry name" value="ATPgrasp_TupA"/>
    <property type="match status" value="1"/>
</dbReference>
<organism evidence="1 2">
    <name type="scientific">Shimia aestuarii</name>
    <dbReference type="NCBI Taxonomy" id="254406"/>
    <lineage>
        <taxon>Bacteria</taxon>
        <taxon>Pseudomonadati</taxon>
        <taxon>Pseudomonadota</taxon>
        <taxon>Alphaproteobacteria</taxon>
        <taxon>Rhodobacterales</taxon>
        <taxon>Roseobacteraceae</taxon>
    </lineage>
</organism>
<proteinExistence type="predicted"/>
<accession>A0A1I4HDU1</accession>
<dbReference type="AlphaFoldDB" id="A0A1I4HDU1"/>
<evidence type="ECO:0000313" key="2">
    <source>
        <dbReference type="Proteomes" id="UP000199144"/>
    </source>
</evidence>
<dbReference type="STRING" id="254406.SAMN04488042_10142"/>